<keyword evidence="8 10" id="KW-1133">Transmembrane helix</keyword>
<dbReference type="PRINTS" id="PR01374">
    <property type="entry name" value="TONBPROTEIN"/>
</dbReference>
<evidence type="ECO:0000256" key="3">
    <source>
        <dbReference type="ARBA" id="ARBA00022448"/>
    </source>
</evidence>
<feature type="domain" description="TonB C-terminal" evidence="12">
    <location>
        <begin position="257"/>
        <end position="346"/>
    </location>
</feature>
<evidence type="ECO:0000256" key="1">
    <source>
        <dbReference type="ARBA" id="ARBA00004383"/>
    </source>
</evidence>
<feature type="region of interest" description="Disordered" evidence="11">
    <location>
        <begin position="234"/>
        <end position="262"/>
    </location>
</feature>
<comment type="function">
    <text evidence="10">Interacts with outer membrane receptor proteins that carry out high-affinity binding and energy dependent uptake into the periplasmic space of specific substrates. It could act to transduce energy from the cytoplasmic membrane to specific energy-requiring processes in the outer membrane, resulting in the release into the periplasm of ligands bound by these outer membrane proteins.</text>
</comment>
<keyword evidence="9 10" id="KW-0472">Membrane</keyword>
<dbReference type="GO" id="GO:0005886">
    <property type="term" value="C:plasma membrane"/>
    <property type="evidence" value="ECO:0007669"/>
    <property type="project" value="UniProtKB-SubCell"/>
</dbReference>
<dbReference type="InterPro" id="IPR003538">
    <property type="entry name" value="TonB"/>
</dbReference>
<gene>
    <name evidence="13" type="ORF">H8F01_09865</name>
</gene>
<evidence type="ECO:0000256" key="9">
    <source>
        <dbReference type="ARBA" id="ARBA00023136"/>
    </source>
</evidence>
<dbReference type="GO" id="GO:0055085">
    <property type="term" value="P:transmembrane transport"/>
    <property type="evidence" value="ECO:0007669"/>
    <property type="project" value="InterPro"/>
</dbReference>
<dbReference type="PROSITE" id="PS52015">
    <property type="entry name" value="TONB_CTD"/>
    <property type="match status" value="1"/>
</dbReference>
<evidence type="ECO:0000256" key="7">
    <source>
        <dbReference type="ARBA" id="ARBA00022927"/>
    </source>
</evidence>
<dbReference type="Gene3D" id="3.30.1150.10">
    <property type="match status" value="1"/>
</dbReference>
<dbReference type="NCBIfam" id="TIGR01352">
    <property type="entry name" value="tonB_Cterm"/>
    <property type="match status" value="1"/>
</dbReference>
<evidence type="ECO:0000256" key="10">
    <source>
        <dbReference type="RuleBase" id="RU362123"/>
    </source>
</evidence>
<dbReference type="GO" id="GO:0031992">
    <property type="term" value="F:energy transducer activity"/>
    <property type="evidence" value="ECO:0007669"/>
    <property type="project" value="InterPro"/>
</dbReference>
<evidence type="ECO:0000256" key="8">
    <source>
        <dbReference type="ARBA" id="ARBA00022989"/>
    </source>
</evidence>
<protein>
    <recommendedName>
        <fullName evidence="10">Protein TonB</fullName>
    </recommendedName>
</protein>
<evidence type="ECO:0000313" key="13">
    <source>
        <dbReference type="EMBL" id="QNK03381.1"/>
    </source>
</evidence>
<dbReference type="PANTHER" id="PTHR33446">
    <property type="entry name" value="PROTEIN TONB-RELATED"/>
    <property type="match status" value="1"/>
</dbReference>
<keyword evidence="6 10" id="KW-0812">Transmembrane</keyword>
<comment type="subcellular location">
    <subcellularLocation>
        <location evidence="1 10">Cell inner membrane</location>
        <topology evidence="1 10">Single-pass membrane protein</topology>
        <orientation evidence="1 10">Periplasmic side</orientation>
    </subcellularLocation>
</comment>
<organism evidence="13 14">
    <name type="scientific">Dyella telluris</name>
    <dbReference type="NCBI Taxonomy" id="2763498"/>
    <lineage>
        <taxon>Bacteria</taxon>
        <taxon>Pseudomonadati</taxon>
        <taxon>Pseudomonadota</taxon>
        <taxon>Gammaproteobacteria</taxon>
        <taxon>Lysobacterales</taxon>
        <taxon>Rhodanobacteraceae</taxon>
        <taxon>Dyella</taxon>
    </lineage>
</organism>
<accession>A0A7G8Q9C3</accession>
<proteinExistence type="inferred from homology"/>
<dbReference type="EMBL" id="CP060412">
    <property type="protein sequence ID" value="QNK03381.1"/>
    <property type="molecule type" value="Genomic_DNA"/>
</dbReference>
<keyword evidence="7 10" id="KW-0653">Protein transport</keyword>
<evidence type="ECO:0000256" key="6">
    <source>
        <dbReference type="ARBA" id="ARBA00022692"/>
    </source>
</evidence>
<evidence type="ECO:0000259" key="12">
    <source>
        <dbReference type="PROSITE" id="PS52015"/>
    </source>
</evidence>
<keyword evidence="3 10" id="KW-0813">Transport</keyword>
<dbReference type="Pfam" id="PF03544">
    <property type="entry name" value="TonB_C"/>
    <property type="match status" value="1"/>
</dbReference>
<dbReference type="RefSeq" id="WP_187058851.1">
    <property type="nucleotide sequence ID" value="NZ_CP060412.1"/>
</dbReference>
<dbReference type="GO" id="GO:0015031">
    <property type="term" value="P:protein transport"/>
    <property type="evidence" value="ECO:0007669"/>
    <property type="project" value="UniProtKB-UniRule"/>
</dbReference>
<feature type="compositionally biased region" description="Low complexity" evidence="11">
    <location>
        <begin position="235"/>
        <end position="254"/>
    </location>
</feature>
<evidence type="ECO:0000256" key="11">
    <source>
        <dbReference type="SAM" id="MobiDB-lite"/>
    </source>
</evidence>
<keyword evidence="5 10" id="KW-0997">Cell inner membrane</keyword>
<feature type="region of interest" description="Disordered" evidence="11">
    <location>
        <begin position="163"/>
        <end position="186"/>
    </location>
</feature>
<evidence type="ECO:0000256" key="4">
    <source>
        <dbReference type="ARBA" id="ARBA00022475"/>
    </source>
</evidence>
<reference evidence="13 14" key="1">
    <citation type="submission" date="2020-08" db="EMBL/GenBank/DDBJ databases">
        <title>Dyella sp. G9 isolated from forest soil.</title>
        <authorList>
            <person name="Fu J."/>
            <person name="Qiu L."/>
        </authorList>
    </citation>
    <scope>NUCLEOTIDE SEQUENCE [LARGE SCALE GENOMIC DNA]</scope>
    <source>
        <strain evidence="13 14">G9</strain>
    </source>
</reference>
<sequence>MSPASSRRRAQGVVRYSLPILITLIAAAGGLIYWQIRHGNDAEQPTHDVVAASGSVARTTLGTDELLQHAREAMTAQRLLAPAGNNAFEFYLAVLQRQPGNRVAQDALREVFPFAANAAEQTIDGGDDAEAQRQIDLLTRADPQNYTLTLLRSKLQAQRTAVAQQAQQASLPNHREQTPPAGKTAATPVVAAAAVPAAPAVPVPTQTPAAKPANALTPAQQAVAQLHVESTTVEAAPASAVRPRASSATPATVAGAGGGSTPVLVHRVEPAYPPEAKRTRRQGWVDVAFTVQPDGSVIGATVSDADPKYVFDRAALSAVSRWQFSPGMQDGKPVAAPMHQRIEFRL</sequence>
<dbReference type="InterPro" id="IPR037682">
    <property type="entry name" value="TonB_C"/>
</dbReference>
<feature type="transmembrane region" description="Helical" evidence="10">
    <location>
        <begin position="12"/>
        <end position="34"/>
    </location>
</feature>
<dbReference type="GO" id="GO:0030288">
    <property type="term" value="C:outer membrane-bounded periplasmic space"/>
    <property type="evidence" value="ECO:0007669"/>
    <property type="project" value="InterPro"/>
</dbReference>
<evidence type="ECO:0000256" key="2">
    <source>
        <dbReference type="ARBA" id="ARBA00006555"/>
    </source>
</evidence>
<evidence type="ECO:0000256" key="5">
    <source>
        <dbReference type="ARBA" id="ARBA00022519"/>
    </source>
</evidence>
<dbReference type="SUPFAM" id="SSF74653">
    <property type="entry name" value="TolA/TonB C-terminal domain"/>
    <property type="match status" value="1"/>
</dbReference>
<keyword evidence="4 10" id="KW-1003">Cell membrane</keyword>
<evidence type="ECO:0000313" key="14">
    <source>
        <dbReference type="Proteomes" id="UP000515873"/>
    </source>
</evidence>
<keyword evidence="14" id="KW-1185">Reference proteome</keyword>
<dbReference type="Proteomes" id="UP000515873">
    <property type="component" value="Chromosome"/>
</dbReference>
<dbReference type="InterPro" id="IPR006260">
    <property type="entry name" value="TonB/TolA_C"/>
</dbReference>
<dbReference type="GO" id="GO:0015891">
    <property type="term" value="P:siderophore transport"/>
    <property type="evidence" value="ECO:0007669"/>
    <property type="project" value="InterPro"/>
</dbReference>
<keyword evidence="10" id="KW-0735">Signal-anchor</keyword>
<dbReference type="InterPro" id="IPR051045">
    <property type="entry name" value="TonB-dependent_transducer"/>
</dbReference>
<dbReference type="AlphaFoldDB" id="A0A7G8Q9C3"/>
<comment type="similarity">
    <text evidence="2 10">Belongs to the TonB family.</text>
</comment>
<name>A0A7G8Q9C3_9GAMM</name>
<dbReference type="KEGG" id="dtl:H8F01_09865"/>